<dbReference type="InterPro" id="IPR029063">
    <property type="entry name" value="SAM-dependent_MTases_sf"/>
</dbReference>
<dbReference type="SUPFAM" id="SSF53335">
    <property type="entry name" value="S-adenosyl-L-methionine-dependent methyltransferases"/>
    <property type="match status" value="1"/>
</dbReference>
<sequence length="233" mass="26177">MNEHFLSKRLECVGSYVPNQARLADIGSDHAYLPVHLMLNKTISYAVAGEVVDGPYQSAKKQVERLGLADWIKVRLANGLAAVLPEDAIQVVTIAGMGGALIASILENGRLQGQLQGVQRLILQPNVGEQGLRIWLMQHGYRIVAEDILEEQRKIYEIIVAEPTLEPVNYSEKERLFGPLLLQQKSPVFLKKWQHEKKQKETVKANLLQAQTIPQEKLAQIDRELSLIKELFA</sequence>
<dbReference type="Proteomes" id="UP001597427">
    <property type="component" value="Unassembled WGS sequence"/>
</dbReference>
<comment type="caution">
    <text evidence="1">The sequence shown here is derived from an EMBL/GenBank/DDBJ whole genome shotgun (WGS) entry which is preliminary data.</text>
</comment>
<evidence type="ECO:0000313" key="2">
    <source>
        <dbReference type="Proteomes" id="UP001597427"/>
    </source>
</evidence>
<proteinExistence type="predicted"/>
<evidence type="ECO:0000313" key="1">
    <source>
        <dbReference type="EMBL" id="MFD2728498.1"/>
    </source>
</evidence>
<keyword evidence="2" id="KW-1185">Reference proteome</keyword>
<dbReference type="Gene3D" id="1.10.287.1890">
    <property type="match status" value="1"/>
</dbReference>
<name>A0ABW5TIJ6_9ENTE</name>
<gene>
    <name evidence="1" type="ORF">ACFSR0_03510</name>
</gene>
<organism evidence="1 2">
    <name type="scientific">Enterococcus camelliae</name>
    <dbReference type="NCBI Taxonomy" id="453959"/>
    <lineage>
        <taxon>Bacteria</taxon>
        <taxon>Bacillati</taxon>
        <taxon>Bacillota</taxon>
        <taxon>Bacilli</taxon>
        <taxon>Lactobacillales</taxon>
        <taxon>Enterococcaceae</taxon>
        <taxon>Enterococcus</taxon>
    </lineage>
</organism>
<dbReference type="Pfam" id="PF04816">
    <property type="entry name" value="TrmK"/>
    <property type="match status" value="1"/>
</dbReference>
<protein>
    <submittedName>
        <fullName evidence="1">tRNA (Adenine(22)-N(1))-methyltransferase</fullName>
    </submittedName>
</protein>
<dbReference type="Gene3D" id="3.40.50.150">
    <property type="entry name" value="Vaccinia Virus protein VP39"/>
    <property type="match status" value="1"/>
</dbReference>
<reference evidence="2" key="1">
    <citation type="journal article" date="2019" name="Int. J. Syst. Evol. Microbiol.">
        <title>The Global Catalogue of Microorganisms (GCM) 10K type strain sequencing project: providing services to taxonomists for standard genome sequencing and annotation.</title>
        <authorList>
            <consortium name="The Broad Institute Genomics Platform"/>
            <consortium name="The Broad Institute Genome Sequencing Center for Infectious Disease"/>
            <person name="Wu L."/>
            <person name="Ma J."/>
        </authorList>
    </citation>
    <scope>NUCLEOTIDE SEQUENCE [LARGE SCALE GENOMIC DNA]</scope>
    <source>
        <strain evidence="2">TISTR 932</strain>
    </source>
</reference>
<dbReference type="PIRSF" id="PIRSF018637">
    <property type="entry name" value="TrmK"/>
    <property type="match status" value="1"/>
</dbReference>
<dbReference type="PANTHER" id="PTHR38451:SF1">
    <property type="entry name" value="TRNA (ADENINE(22)-N(1))-METHYLTRANSFERASE"/>
    <property type="match status" value="1"/>
</dbReference>
<dbReference type="EMBL" id="JBHUMO010000023">
    <property type="protein sequence ID" value="MFD2728498.1"/>
    <property type="molecule type" value="Genomic_DNA"/>
</dbReference>
<accession>A0ABW5TIJ6</accession>
<dbReference type="InterPro" id="IPR006901">
    <property type="entry name" value="TrmK"/>
</dbReference>
<dbReference type="RefSeq" id="WP_379979960.1">
    <property type="nucleotide sequence ID" value="NZ_JBHUMO010000023.1"/>
</dbReference>
<dbReference type="PANTHER" id="PTHR38451">
    <property type="entry name" value="TRNA (ADENINE(22)-N(1))-METHYLTRANSFERASE"/>
    <property type="match status" value="1"/>
</dbReference>